<dbReference type="Gene3D" id="2.60.40.2700">
    <property type="match status" value="1"/>
</dbReference>
<accession>A0A6J7KAI2</accession>
<name>A0A6J7KAI2_9ZZZZ</name>
<evidence type="ECO:0000313" key="3">
    <source>
        <dbReference type="EMBL" id="CAB4951953.1"/>
    </source>
</evidence>
<dbReference type="Pfam" id="PF05688">
    <property type="entry name" value="BIg21"/>
    <property type="match status" value="1"/>
</dbReference>
<proteinExistence type="predicted"/>
<gene>
    <name evidence="3" type="ORF">UFOPK3837_00496</name>
</gene>
<dbReference type="EMBL" id="CAFBNO010000013">
    <property type="protein sequence ID" value="CAB4951953.1"/>
    <property type="molecule type" value="Genomic_DNA"/>
</dbReference>
<feature type="region of interest" description="Disordered" evidence="1">
    <location>
        <begin position="302"/>
        <end position="325"/>
    </location>
</feature>
<dbReference type="InterPro" id="IPR013783">
    <property type="entry name" value="Ig-like_fold"/>
</dbReference>
<dbReference type="InterPro" id="IPR008542">
    <property type="entry name" value="BIg21"/>
</dbReference>
<dbReference type="AlphaFoldDB" id="A0A6J7KAI2"/>
<protein>
    <submittedName>
        <fullName evidence="3">Unannotated protein</fullName>
    </submittedName>
</protein>
<organism evidence="3">
    <name type="scientific">freshwater metagenome</name>
    <dbReference type="NCBI Taxonomy" id="449393"/>
    <lineage>
        <taxon>unclassified sequences</taxon>
        <taxon>metagenomes</taxon>
        <taxon>ecological metagenomes</taxon>
    </lineage>
</organism>
<evidence type="ECO:0000259" key="2">
    <source>
        <dbReference type="Pfam" id="PF05688"/>
    </source>
</evidence>
<dbReference type="Gene3D" id="2.60.40.10">
    <property type="entry name" value="Immunoglobulins"/>
    <property type="match status" value="1"/>
</dbReference>
<reference evidence="3" key="1">
    <citation type="submission" date="2020-05" db="EMBL/GenBank/DDBJ databases">
        <authorList>
            <person name="Chiriac C."/>
            <person name="Salcher M."/>
            <person name="Ghai R."/>
            <person name="Kavagutti S V."/>
        </authorList>
    </citation>
    <scope>NUCLEOTIDE SEQUENCE</scope>
</reference>
<sequence length="504" mass="52830">MKFSLKRILATIGAVALTFAGLAAASSPATAAPAPYKGAYITLLTPTLDETNTSEAAMNQAMANTWIDATWFATGLKYQRSFAPVGSTVVFTYHVADKDGNALPGQSITLRINKQYSTSQAAVTVDGQNAKPGTASADGLRVAHITDANGNVSFTVINKDAPGTVEHEPASFTDAPVISVDGLDDIHCQVLPYITGAQEKDDHTVISEIHYYDPTSSDPAPVTNPTIRQTLPVLNDTNSIHRADLENLFSVQNNWYPSGIGVRQAYLPTGSRNTLAYHVTDDNGKPLRNATVTVHVNKANSSSNAKMTNGTTPTDATKNNGNVAGSQDQAIWTGTTDGFGNVFFDMHNTDTVGEAAPASLTAAVPTTGGVFSQIYPEVTAGADHADMTEFHFFGTFKAPTRSVAASISGTAKVGKTLTAKKGTWAGTATIAYTYKWYRCSVVGKTVTTAAPASSAKCSAITGKTLPTYKLVAADKGKFVRVLVTATNPAGTGLSLSKSTATKIG</sequence>
<feature type="domain" description="Bacterial Immunoglobulin-like 21" evidence="2">
    <location>
        <begin position="274"/>
        <end position="357"/>
    </location>
</feature>
<evidence type="ECO:0000256" key="1">
    <source>
        <dbReference type="SAM" id="MobiDB-lite"/>
    </source>
</evidence>